<feature type="domain" description="Response regulatory" evidence="2">
    <location>
        <begin position="6"/>
        <end position="128"/>
    </location>
</feature>
<dbReference type="Gene3D" id="3.40.50.2300">
    <property type="match status" value="1"/>
</dbReference>
<sequence>MNELRPIVLIDDDVDDIDMLIEAYKALPYKNELLTFHDSSEAYHYLTKNTVVPCLIISDMLMPKLTGLELYEKLRAFPGFKEYYIPFVFFSGAPVPPPTMGDNDLIMHYYFEKQCDFGELKKLLDTIIRQHSTVLEQ</sequence>
<gene>
    <name evidence="3" type="ORF">GN157_12875</name>
</gene>
<dbReference type="PROSITE" id="PS50110">
    <property type="entry name" value="RESPONSE_REGULATORY"/>
    <property type="match status" value="1"/>
</dbReference>
<accession>A0A6N8HFX8</accession>
<evidence type="ECO:0000259" key="2">
    <source>
        <dbReference type="PROSITE" id="PS50110"/>
    </source>
</evidence>
<proteinExistence type="predicted"/>
<dbReference type="AlphaFoldDB" id="A0A6N8HFX8"/>
<evidence type="ECO:0000313" key="4">
    <source>
        <dbReference type="Proteomes" id="UP000433945"/>
    </source>
</evidence>
<dbReference type="Pfam" id="PF00072">
    <property type="entry name" value="Response_reg"/>
    <property type="match status" value="1"/>
</dbReference>
<dbReference type="OrthoDB" id="7631574at2"/>
<reference evidence="3 4" key="1">
    <citation type="submission" date="2019-12" db="EMBL/GenBank/DDBJ databases">
        <authorList>
            <person name="Sun J.-Q."/>
        </authorList>
    </citation>
    <scope>NUCLEOTIDE SEQUENCE [LARGE SCALE GENOMIC DNA]</scope>
    <source>
        <strain evidence="3 4">JCM 17928</strain>
    </source>
</reference>
<evidence type="ECO:0000256" key="1">
    <source>
        <dbReference type="PROSITE-ProRule" id="PRU00169"/>
    </source>
</evidence>
<dbReference type="InterPro" id="IPR011006">
    <property type="entry name" value="CheY-like_superfamily"/>
</dbReference>
<dbReference type="Proteomes" id="UP000433945">
    <property type="component" value="Unassembled WGS sequence"/>
</dbReference>
<feature type="modified residue" description="4-aspartylphosphate" evidence="1">
    <location>
        <position position="59"/>
    </location>
</feature>
<dbReference type="EMBL" id="WOWP01000053">
    <property type="protein sequence ID" value="MUV04603.1"/>
    <property type="molecule type" value="Genomic_DNA"/>
</dbReference>
<dbReference type="SMART" id="SM00448">
    <property type="entry name" value="REC"/>
    <property type="match status" value="1"/>
</dbReference>
<dbReference type="InterPro" id="IPR001789">
    <property type="entry name" value="Sig_transdc_resp-reg_receiver"/>
</dbReference>
<dbReference type="SUPFAM" id="SSF52172">
    <property type="entry name" value="CheY-like"/>
    <property type="match status" value="1"/>
</dbReference>
<dbReference type="GO" id="GO:0000160">
    <property type="term" value="P:phosphorelay signal transduction system"/>
    <property type="evidence" value="ECO:0007669"/>
    <property type="project" value="InterPro"/>
</dbReference>
<evidence type="ECO:0000313" key="3">
    <source>
        <dbReference type="EMBL" id="MUV04603.1"/>
    </source>
</evidence>
<organism evidence="3 4">
    <name type="scientific">Flavobacterium rakeshii</name>
    <dbReference type="NCBI Taxonomy" id="1038845"/>
    <lineage>
        <taxon>Bacteria</taxon>
        <taxon>Pseudomonadati</taxon>
        <taxon>Bacteroidota</taxon>
        <taxon>Flavobacteriia</taxon>
        <taxon>Flavobacteriales</taxon>
        <taxon>Flavobacteriaceae</taxon>
        <taxon>Flavobacterium</taxon>
    </lineage>
</organism>
<name>A0A6N8HFX8_9FLAO</name>
<keyword evidence="4" id="KW-1185">Reference proteome</keyword>
<keyword evidence="1" id="KW-0597">Phosphoprotein</keyword>
<protein>
    <submittedName>
        <fullName evidence="3">Response regulator</fullName>
    </submittedName>
</protein>
<dbReference type="RefSeq" id="WP_157483880.1">
    <property type="nucleotide sequence ID" value="NZ_WOWP01000053.1"/>
</dbReference>
<comment type="caution">
    <text evidence="3">The sequence shown here is derived from an EMBL/GenBank/DDBJ whole genome shotgun (WGS) entry which is preliminary data.</text>
</comment>